<comment type="caution">
    <text evidence="2">The sequence shown here is derived from an EMBL/GenBank/DDBJ whole genome shotgun (WGS) entry which is preliminary data.</text>
</comment>
<dbReference type="Pfam" id="PF19489">
    <property type="entry name" value="SLT_4"/>
    <property type="match status" value="1"/>
</dbReference>
<accession>X1CS11</accession>
<reference evidence="2" key="1">
    <citation type="journal article" date="2014" name="Front. Microbiol.">
        <title>High frequency of phylogenetically diverse reductive dehalogenase-homologous genes in deep subseafloor sedimentary metagenomes.</title>
        <authorList>
            <person name="Kawai M."/>
            <person name="Futagami T."/>
            <person name="Toyoda A."/>
            <person name="Takaki Y."/>
            <person name="Nishi S."/>
            <person name="Hori S."/>
            <person name="Arai W."/>
            <person name="Tsubouchi T."/>
            <person name="Morono Y."/>
            <person name="Uchiyama I."/>
            <person name="Ito T."/>
            <person name="Fujiyama A."/>
            <person name="Inagaki F."/>
            <person name="Takami H."/>
        </authorList>
    </citation>
    <scope>NUCLEOTIDE SEQUENCE</scope>
    <source>
        <strain evidence="2">Expedition CK06-06</strain>
    </source>
</reference>
<dbReference type="AlphaFoldDB" id="X1CS11"/>
<feature type="non-terminal residue" evidence="2">
    <location>
        <position position="1"/>
    </location>
</feature>
<evidence type="ECO:0000313" key="2">
    <source>
        <dbReference type="EMBL" id="GAG98888.1"/>
    </source>
</evidence>
<sequence length="111" mass="13238">LKQQCSNTFAEIVCFVKATFSKHCSIYSNFKDAIDFVGWFSYLSHKKLGIPLNDTYRLYLAYHEGWGGYAARSYRHKHWLIGVARRVQEQANRYHDQLVHCWRTLQDNSWF</sequence>
<dbReference type="EMBL" id="BART01023963">
    <property type="protein sequence ID" value="GAG98888.1"/>
    <property type="molecule type" value="Genomic_DNA"/>
</dbReference>
<gene>
    <name evidence="2" type="ORF">S01H4_43434</name>
</gene>
<dbReference type="InterPro" id="IPR045795">
    <property type="entry name" value="SLT_4"/>
</dbReference>
<name>X1CS11_9ZZZZ</name>
<feature type="domain" description="Transglycosylase SLT" evidence="1">
    <location>
        <begin position="25"/>
        <end position="101"/>
    </location>
</feature>
<organism evidence="2">
    <name type="scientific">marine sediment metagenome</name>
    <dbReference type="NCBI Taxonomy" id="412755"/>
    <lineage>
        <taxon>unclassified sequences</taxon>
        <taxon>metagenomes</taxon>
        <taxon>ecological metagenomes</taxon>
    </lineage>
</organism>
<protein>
    <recommendedName>
        <fullName evidence="1">Transglycosylase SLT domain-containing protein</fullName>
    </recommendedName>
</protein>
<proteinExistence type="predicted"/>
<evidence type="ECO:0000259" key="1">
    <source>
        <dbReference type="Pfam" id="PF19489"/>
    </source>
</evidence>